<gene>
    <name evidence="3" type="ORF">QCA50_009664</name>
</gene>
<proteinExistence type="predicted"/>
<protein>
    <submittedName>
        <fullName evidence="3">Uncharacterized protein</fullName>
    </submittedName>
</protein>
<name>A0AAW0G2B4_9APHY</name>
<evidence type="ECO:0000256" key="1">
    <source>
        <dbReference type="SAM" id="MobiDB-lite"/>
    </source>
</evidence>
<keyword evidence="4" id="KW-1185">Reference proteome</keyword>
<organism evidence="3 4">
    <name type="scientific">Cerrena zonata</name>
    <dbReference type="NCBI Taxonomy" id="2478898"/>
    <lineage>
        <taxon>Eukaryota</taxon>
        <taxon>Fungi</taxon>
        <taxon>Dikarya</taxon>
        <taxon>Basidiomycota</taxon>
        <taxon>Agaricomycotina</taxon>
        <taxon>Agaricomycetes</taxon>
        <taxon>Polyporales</taxon>
        <taxon>Cerrenaceae</taxon>
        <taxon>Cerrena</taxon>
    </lineage>
</organism>
<accession>A0AAW0G2B4</accession>
<evidence type="ECO:0000256" key="2">
    <source>
        <dbReference type="SAM" id="Phobius"/>
    </source>
</evidence>
<keyword evidence="2" id="KW-0812">Transmembrane</keyword>
<dbReference type="EMBL" id="JASBNA010000014">
    <property type="protein sequence ID" value="KAK7687161.1"/>
    <property type="molecule type" value="Genomic_DNA"/>
</dbReference>
<feature type="region of interest" description="Disordered" evidence="1">
    <location>
        <begin position="1"/>
        <end position="21"/>
    </location>
</feature>
<keyword evidence="2" id="KW-0472">Membrane</keyword>
<reference evidence="3 4" key="1">
    <citation type="submission" date="2022-09" db="EMBL/GenBank/DDBJ databases">
        <authorList>
            <person name="Palmer J.M."/>
        </authorList>
    </citation>
    <scope>NUCLEOTIDE SEQUENCE [LARGE SCALE GENOMIC DNA]</scope>
    <source>
        <strain evidence="3 4">DSM 7382</strain>
    </source>
</reference>
<dbReference type="AlphaFoldDB" id="A0AAW0G2B4"/>
<keyword evidence="2" id="KW-1133">Transmembrane helix</keyword>
<feature type="transmembrane region" description="Helical" evidence="2">
    <location>
        <begin position="66"/>
        <end position="83"/>
    </location>
</feature>
<dbReference type="Proteomes" id="UP001385951">
    <property type="component" value="Unassembled WGS sequence"/>
</dbReference>
<evidence type="ECO:0000313" key="3">
    <source>
        <dbReference type="EMBL" id="KAK7687161.1"/>
    </source>
</evidence>
<evidence type="ECO:0000313" key="4">
    <source>
        <dbReference type="Proteomes" id="UP001385951"/>
    </source>
</evidence>
<comment type="caution">
    <text evidence="3">The sequence shown here is derived from an EMBL/GenBank/DDBJ whole genome shotgun (WGS) entry which is preliminary data.</text>
</comment>
<sequence>MTFTRPDKPLLSSNLPASAEDLEGGGGDSYLYGTPEPNEAMSHTRFKVKFAFFSKLRMFVRDRASWVKWLAAASLLFIIWRLLRAFGPPGTGLENMPEYGVSLGCDDSKDYHGLIFTVGTIHPELAQHSLDLRGGVVGTVHILQGDSDAIDVKYEIRTYTDSKELGSQFAVKSPRPDDVLSGRDLSRVEVATPIDLDRSCMRYDMKLILPPRLRELHIRALSTTQIKMSPLAEVVLDKLVVNMYGTDVRNMLLVSKTFHANLSDFSLTRGWLVGSNQISNRTVISTHLGDAVTDLHIAPSPSAANGTGLAELQTTTGAGRTNIFYKRRPESGRPIRSTHNSWHRSGDIYLDYSQAKFQGKVNIAAKSFNAPGLKQKNGVGWMFVGDQDVDELIIASKGWVGLDLGALSAS</sequence>